<feature type="binding site" evidence="5">
    <location>
        <position position="111"/>
    </location>
    <ligand>
        <name>Zn(2+)</name>
        <dbReference type="ChEBI" id="CHEBI:29105"/>
    </ligand>
</feature>
<dbReference type="GO" id="GO:0006730">
    <property type="term" value="P:one-carbon metabolic process"/>
    <property type="evidence" value="ECO:0007669"/>
    <property type="project" value="UniProtKB-UniRule"/>
</dbReference>
<organism evidence="7 8">
    <name type="scientific">Streptomyces lucensis JCM 4490</name>
    <dbReference type="NCBI Taxonomy" id="1306176"/>
    <lineage>
        <taxon>Bacteria</taxon>
        <taxon>Bacillati</taxon>
        <taxon>Actinomycetota</taxon>
        <taxon>Actinomycetes</taxon>
        <taxon>Kitasatosporales</taxon>
        <taxon>Streptomycetaceae</taxon>
        <taxon>Streptomyces</taxon>
    </lineage>
</organism>
<dbReference type="GO" id="GO:0003934">
    <property type="term" value="F:GTP cyclohydrolase I activity"/>
    <property type="evidence" value="ECO:0007669"/>
    <property type="project" value="UniProtKB-UniRule"/>
</dbReference>
<evidence type="ECO:0000313" key="7">
    <source>
        <dbReference type="EMBL" id="GGW68923.1"/>
    </source>
</evidence>
<dbReference type="FunFam" id="3.30.1130.10:FF:000001">
    <property type="entry name" value="GTP cyclohydrolase 1"/>
    <property type="match status" value="1"/>
</dbReference>
<feature type="domain" description="GTP cyclohydrolase I" evidence="6">
    <location>
        <begin position="43"/>
        <end position="214"/>
    </location>
</feature>
<keyword evidence="3 5" id="KW-0554">One-carbon metabolism</keyword>
<dbReference type="InterPro" id="IPR001474">
    <property type="entry name" value="GTP_CycHdrlase_I"/>
</dbReference>
<evidence type="ECO:0000256" key="5">
    <source>
        <dbReference type="HAMAP-Rule" id="MF_00223"/>
    </source>
</evidence>
<comment type="subunit">
    <text evidence="5">Homopolymer.</text>
</comment>
<dbReference type="EMBL" id="BMUE01000013">
    <property type="protein sequence ID" value="GGW68923.1"/>
    <property type="molecule type" value="Genomic_DNA"/>
</dbReference>
<dbReference type="GO" id="GO:0005525">
    <property type="term" value="F:GTP binding"/>
    <property type="evidence" value="ECO:0007669"/>
    <property type="project" value="UniProtKB-KW"/>
</dbReference>
<feature type="binding site" evidence="5">
    <location>
        <position position="179"/>
    </location>
    <ligand>
        <name>Zn(2+)</name>
        <dbReference type="ChEBI" id="CHEBI:29105"/>
    </ligand>
</feature>
<dbReference type="NCBIfam" id="NF006826">
    <property type="entry name" value="PRK09347.1-3"/>
    <property type="match status" value="1"/>
</dbReference>
<name>A0A918JAF5_9ACTN</name>
<comment type="similarity">
    <text evidence="5">Belongs to the GTP cyclohydrolase I family.</text>
</comment>
<keyword evidence="8" id="KW-1185">Reference proteome</keyword>
<dbReference type="Gene3D" id="1.10.286.10">
    <property type="match status" value="1"/>
</dbReference>
<dbReference type="InterPro" id="IPR018234">
    <property type="entry name" value="GTP_CycHdrlase_I_CS"/>
</dbReference>
<comment type="pathway">
    <text evidence="2 5">Cofactor biosynthesis; 7,8-dihydroneopterin triphosphate biosynthesis; 7,8-dihydroneopterin triphosphate from GTP: step 1/1.</text>
</comment>
<reference evidence="7" key="2">
    <citation type="submission" date="2020-09" db="EMBL/GenBank/DDBJ databases">
        <authorList>
            <person name="Sun Q."/>
            <person name="Ohkuma M."/>
        </authorList>
    </citation>
    <scope>NUCLEOTIDE SEQUENCE</scope>
    <source>
        <strain evidence="7">JCM 4490</strain>
    </source>
</reference>
<dbReference type="Pfam" id="PF01227">
    <property type="entry name" value="GTP_cyclohydroI"/>
    <property type="match status" value="1"/>
</dbReference>
<dbReference type="InterPro" id="IPR043133">
    <property type="entry name" value="GTP-CH-I_C/QueF"/>
</dbReference>
<dbReference type="SUPFAM" id="SSF55620">
    <property type="entry name" value="Tetrahydrobiopterin biosynthesis enzymes-like"/>
    <property type="match status" value="1"/>
</dbReference>
<dbReference type="Gene3D" id="3.30.1130.10">
    <property type="match status" value="1"/>
</dbReference>
<evidence type="ECO:0000256" key="4">
    <source>
        <dbReference type="ARBA" id="ARBA00022801"/>
    </source>
</evidence>
<evidence type="ECO:0000256" key="3">
    <source>
        <dbReference type="ARBA" id="ARBA00022563"/>
    </source>
</evidence>
<proteinExistence type="inferred from homology"/>
<keyword evidence="5" id="KW-0862">Zinc</keyword>
<dbReference type="GO" id="GO:0008270">
    <property type="term" value="F:zinc ion binding"/>
    <property type="evidence" value="ECO:0007669"/>
    <property type="project" value="UniProtKB-UniRule"/>
</dbReference>
<sequence>MTEHRNLTTAARRDPLGEEDAIATRPVLRVVHEPDGIDLAAAEAAAGRFLTALGISTASESLRGTPGRMARAYAELFTPRPFDLTTFPNDEGYDELVLARRIPVRSVCEHHLLPFVGTAHVGYLPGARILGLSKLARVVEHFACRPQVQERLTKQVADWLQTHLEPKGVGVVIEAEHSCMTLRGVQATGSSTMTSTLLGLLRSDARSRSEFLGLTGAAS</sequence>
<keyword evidence="5" id="KW-0547">Nucleotide-binding</keyword>
<dbReference type="GO" id="GO:0005737">
    <property type="term" value="C:cytoplasm"/>
    <property type="evidence" value="ECO:0007669"/>
    <property type="project" value="TreeGrafter"/>
</dbReference>
<keyword evidence="5" id="KW-0342">GTP-binding</keyword>
<comment type="caution">
    <text evidence="7">The sequence shown here is derived from an EMBL/GenBank/DDBJ whole genome shotgun (WGS) entry which is preliminary data.</text>
</comment>
<dbReference type="HAMAP" id="MF_00223">
    <property type="entry name" value="FolE"/>
    <property type="match status" value="1"/>
</dbReference>
<keyword evidence="4 5" id="KW-0378">Hydrolase</keyword>
<dbReference type="PANTHER" id="PTHR11109">
    <property type="entry name" value="GTP CYCLOHYDROLASE I"/>
    <property type="match status" value="1"/>
</dbReference>
<keyword evidence="5" id="KW-0479">Metal-binding</keyword>
<evidence type="ECO:0000313" key="8">
    <source>
        <dbReference type="Proteomes" id="UP000620224"/>
    </source>
</evidence>
<feature type="binding site" evidence="5">
    <location>
        <position position="108"/>
    </location>
    <ligand>
        <name>Zn(2+)</name>
        <dbReference type="ChEBI" id="CHEBI:29105"/>
    </ligand>
</feature>
<evidence type="ECO:0000259" key="6">
    <source>
        <dbReference type="Pfam" id="PF01227"/>
    </source>
</evidence>
<gene>
    <name evidence="5 7" type="primary">folE</name>
    <name evidence="7" type="ORF">GCM10010503_52640</name>
</gene>
<protein>
    <recommendedName>
        <fullName evidence="5">GTP cyclohydrolase 1</fullName>
        <ecNumber evidence="5">3.5.4.16</ecNumber>
    </recommendedName>
    <alternativeName>
        <fullName evidence="5">GTP cyclohydrolase I</fullName>
        <shortName evidence="5">GTP-CH-I</shortName>
    </alternativeName>
</protein>
<dbReference type="InterPro" id="IPR020602">
    <property type="entry name" value="GTP_CycHdrlase_I_dom"/>
</dbReference>
<dbReference type="PROSITE" id="PS00860">
    <property type="entry name" value="GTP_CYCLOHYDROL_1_2"/>
    <property type="match status" value="1"/>
</dbReference>
<reference evidence="7" key="1">
    <citation type="journal article" date="2014" name="Int. J. Syst. Evol. Microbiol.">
        <title>Complete genome sequence of Corynebacterium casei LMG S-19264T (=DSM 44701T), isolated from a smear-ripened cheese.</title>
        <authorList>
            <consortium name="US DOE Joint Genome Institute (JGI-PGF)"/>
            <person name="Walter F."/>
            <person name="Albersmeier A."/>
            <person name="Kalinowski J."/>
            <person name="Ruckert C."/>
        </authorList>
    </citation>
    <scope>NUCLEOTIDE SEQUENCE</scope>
    <source>
        <strain evidence="7">JCM 4490</strain>
    </source>
</reference>
<dbReference type="NCBIfam" id="TIGR00063">
    <property type="entry name" value="folE"/>
    <property type="match status" value="1"/>
</dbReference>
<dbReference type="NCBIfam" id="NF006825">
    <property type="entry name" value="PRK09347.1-2"/>
    <property type="match status" value="1"/>
</dbReference>
<dbReference type="PANTHER" id="PTHR11109:SF7">
    <property type="entry name" value="GTP CYCLOHYDROLASE 1"/>
    <property type="match status" value="1"/>
</dbReference>
<dbReference type="InterPro" id="IPR043134">
    <property type="entry name" value="GTP-CH-I_N"/>
</dbReference>
<dbReference type="Proteomes" id="UP000620224">
    <property type="component" value="Unassembled WGS sequence"/>
</dbReference>
<dbReference type="GO" id="GO:0006729">
    <property type="term" value="P:tetrahydrobiopterin biosynthetic process"/>
    <property type="evidence" value="ECO:0007669"/>
    <property type="project" value="TreeGrafter"/>
</dbReference>
<dbReference type="GO" id="GO:0046654">
    <property type="term" value="P:tetrahydrofolate biosynthetic process"/>
    <property type="evidence" value="ECO:0007669"/>
    <property type="project" value="UniProtKB-UniRule"/>
</dbReference>
<evidence type="ECO:0000256" key="2">
    <source>
        <dbReference type="ARBA" id="ARBA00005080"/>
    </source>
</evidence>
<comment type="catalytic activity">
    <reaction evidence="1 5">
        <text>GTP + H2O = 7,8-dihydroneopterin 3'-triphosphate + formate + H(+)</text>
        <dbReference type="Rhea" id="RHEA:17473"/>
        <dbReference type="ChEBI" id="CHEBI:15377"/>
        <dbReference type="ChEBI" id="CHEBI:15378"/>
        <dbReference type="ChEBI" id="CHEBI:15740"/>
        <dbReference type="ChEBI" id="CHEBI:37565"/>
        <dbReference type="ChEBI" id="CHEBI:58462"/>
        <dbReference type="EC" id="3.5.4.16"/>
    </reaction>
</comment>
<evidence type="ECO:0000256" key="1">
    <source>
        <dbReference type="ARBA" id="ARBA00001052"/>
    </source>
</evidence>
<accession>A0A918JAF5</accession>
<dbReference type="RefSeq" id="WP_190017834.1">
    <property type="nucleotide sequence ID" value="NZ_BMUE01000013.1"/>
</dbReference>
<dbReference type="EC" id="3.5.4.16" evidence="5"/>
<dbReference type="AlphaFoldDB" id="A0A918JAF5"/>